<dbReference type="InterPro" id="IPR039748">
    <property type="entry name" value="RPC3"/>
</dbReference>
<comment type="caution">
    <text evidence="14">The sequence shown here is derived from an EMBL/GenBank/DDBJ whole genome shotgun (WGS) entry which is preliminary data.</text>
</comment>
<evidence type="ECO:0000256" key="1">
    <source>
        <dbReference type="ARBA" id="ARBA00004123"/>
    </source>
</evidence>
<dbReference type="InterPro" id="IPR036390">
    <property type="entry name" value="WH_DNA-bd_sf"/>
</dbReference>
<keyword evidence="6 9" id="KW-0804">Transcription</keyword>
<evidence type="ECO:0000259" key="11">
    <source>
        <dbReference type="Pfam" id="PF05645"/>
    </source>
</evidence>
<evidence type="ECO:0000313" key="15">
    <source>
        <dbReference type="Proteomes" id="UP001174694"/>
    </source>
</evidence>
<dbReference type="PANTHER" id="PTHR12949:SF0">
    <property type="entry name" value="DNA-DIRECTED RNA POLYMERASE III SUBUNIT RPC3"/>
    <property type="match status" value="1"/>
</dbReference>
<keyword evidence="15" id="KW-1185">Reference proteome</keyword>
<evidence type="ECO:0000256" key="10">
    <source>
        <dbReference type="SAM" id="MobiDB-lite"/>
    </source>
</evidence>
<evidence type="ECO:0000256" key="3">
    <source>
        <dbReference type="ARBA" id="ARBA00011206"/>
    </source>
</evidence>
<name>A0AA38VFY2_9PEZI</name>
<comment type="similarity">
    <text evidence="2 9">Belongs to the RNA polymerase beta chain family.</text>
</comment>
<reference evidence="14" key="1">
    <citation type="submission" date="2022-07" db="EMBL/GenBank/DDBJ databases">
        <title>Fungi with potential for degradation of polypropylene.</title>
        <authorList>
            <person name="Gostincar C."/>
        </authorList>
    </citation>
    <scope>NUCLEOTIDE SEQUENCE</scope>
    <source>
        <strain evidence="14">EXF-13308</strain>
    </source>
</reference>
<accession>A0AA38VFY2</accession>
<protein>
    <recommendedName>
        <fullName evidence="4 9">DNA-directed RNA polymerase III subunit RPC3</fullName>
        <shortName evidence="9">RNA polymerase III subunit C3</shortName>
    </recommendedName>
</protein>
<keyword evidence="7 9" id="KW-0539">Nucleus</keyword>
<feature type="compositionally biased region" description="Polar residues" evidence="10">
    <location>
        <begin position="426"/>
        <end position="438"/>
    </location>
</feature>
<dbReference type="Pfam" id="PF22536">
    <property type="entry name" value="WHD_POLR3C"/>
    <property type="match status" value="1"/>
</dbReference>
<feature type="compositionally biased region" description="Acidic residues" evidence="10">
    <location>
        <begin position="392"/>
        <end position="413"/>
    </location>
</feature>
<organism evidence="14 15">
    <name type="scientific">Pleurostoma richardsiae</name>
    <dbReference type="NCBI Taxonomy" id="41990"/>
    <lineage>
        <taxon>Eukaryota</taxon>
        <taxon>Fungi</taxon>
        <taxon>Dikarya</taxon>
        <taxon>Ascomycota</taxon>
        <taxon>Pezizomycotina</taxon>
        <taxon>Sordariomycetes</taxon>
        <taxon>Sordariomycetidae</taxon>
        <taxon>Calosphaeriales</taxon>
        <taxon>Pleurostomataceae</taxon>
        <taxon>Pleurostoma</taxon>
    </lineage>
</organism>
<dbReference type="AlphaFoldDB" id="A0AA38VFY2"/>
<evidence type="ECO:0000256" key="7">
    <source>
        <dbReference type="ARBA" id="ARBA00023242"/>
    </source>
</evidence>
<dbReference type="EMBL" id="JANBVO010000010">
    <property type="protein sequence ID" value="KAJ9149374.1"/>
    <property type="molecule type" value="Genomic_DNA"/>
</dbReference>
<dbReference type="GO" id="GO:0003697">
    <property type="term" value="F:single-stranded DNA binding"/>
    <property type="evidence" value="ECO:0007669"/>
    <property type="project" value="UniProtKB-UniRule"/>
</dbReference>
<evidence type="ECO:0000256" key="6">
    <source>
        <dbReference type="ARBA" id="ARBA00023163"/>
    </source>
</evidence>
<dbReference type="Pfam" id="PF08221">
    <property type="entry name" value="HTH_9"/>
    <property type="match status" value="1"/>
</dbReference>
<feature type="compositionally biased region" description="Basic and acidic residues" evidence="10">
    <location>
        <begin position="370"/>
        <end position="391"/>
    </location>
</feature>
<sequence>MQVTKNLAELCALLIDDIYGELPSRIFATLLNKGRSTIQQLAQQTALTPRQLRHGLAVLIQHGLLYYYVDNDLGMTAYDASAEGAYNLVRTGRILAMVESVYGPAEKDVLQSLLLLGHTQIADLKAAYEAKINARARVPNGSSFDEDGGEHRISQSDLVVESLEHLNSALCRLIEAELVVVVSPVSFRSPEDTYKDIEAEVLSTYFPGGVRGGKGKDEFARRLAERLGEARDEPKKLKRKLQQNGAVAAIKRRKVVNGDVANGTHGSYNDPPLDPKTVLRINYEKCLVDLRNEQLAKAASEFVGETTAAIYDILLRLLGKKVARCVGDLKIDGLEDDDESPDVLVTTMDLLDNLPTSVDVGSGIGKVKASRTDRRSAEKVQERPPHIKTFADEAEVEGDASSDEEEIEDESDGPGDSQSDGEKPNGHNSPATKVNGTKNGRVKFQDDVLPKQSRVDQMRQHLLLLCETKQRFLRHCGPDKWTVDFEPLISNLRESELDTVIEQTVGREGLRLVRILQQKGKMDEKTLPSIALMPKNDVQKKMLEMEMLGYVDMQEVPRDTNRTASRTMFLYWRDTQRCLDRLLDNTYKAMVRCLQRLDYHRQQEREVLEIVKRADVRGREQQVMEKRYYDKFVKVIEIQQKILGHVMRLDELVGILRDF</sequence>
<dbReference type="InterPro" id="IPR055207">
    <property type="entry name" value="POLR3C_WHD"/>
</dbReference>
<dbReference type="Proteomes" id="UP001174694">
    <property type="component" value="Unassembled WGS sequence"/>
</dbReference>
<evidence type="ECO:0000256" key="4">
    <source>
        <dbReference type="ARBA" id="ARBA00016689"/>
    </source>
</evidence>
<dbReference type="InterPro" id="IPR036388">
    <property type="entry name" value="WH-like_DNA-bd_sf"/>
</dbReference>
<dbReference type="Gene3D" id="1.10.10.10">
    <property type="entry name" value="Winged helix-like DNA-binding domain superfamily/Winged helix DNA-binding domain"/>
    <property type="match status" value="2"/>
</dbReference>
<feature type="domain" description="DNA-directed RNA polymerase III subunit RPC3 winged-helix" evidence="13">
    <location>
        <begin position="497"/>
        <end position="571"/>
    </location>
</feature>
<dbReference type="GO" id="GO:0006351">
    <property type="term" value="P:DNA-templated transcription"/>
    <property type="evidence" value="ECO:0007669"/>
    <property type="project" value="InterPro"/>
</dbReference>
<dbReference type="InterPro" id="IPR008806">
    <property type="entry name" value="RNA_pol_III_Rpc82_C"/>
</dbReference>
<gene>
    <name evidence="14" type="ORF">NKR23_g4465</name>
</gene>
<evidence type="ECO:0000259" key="13">
    <source>
        <dbReference type="Pfam" id="PF22536"/>
    </source>
</evidence>
<proteinExistence type="inferred from homology"/>
<comment type="function">
    <text evidence="8 9">DNA-dependent RNA polymerase catalyzes the transcription of DNA into RNA using the four ribonucleoside triphosphates as substrates. Specific core component of RNA polymerase III which synthesizes small RNAs, such as 5S rRNA and tRNAs.</text>
</comment>
<evidence type="ECO:0000259" key="12">
    <source>
        <dbReference type="Pfam" id="PF08221"/>
    </source>
</evidence>
<dbReference type="PANTHER" id="PTHR12949">
    <property type="entry name" value="RNA POLYMERASE III DNA DIRECTED -RELATED"/>
    <property type="match status" value="1"/>
</dbReference>
<evidence type="ECO:0000256" key="5">
    <source>
        <dbReference type="ARBA" id="ARBA00022478"/>
    </source>
</evidence>
<dbReference type="InterPro" id="IPR013197">
    <property type="entry name" value="RNA_pol_III_RPC82-rel_HTH"/>
</dbReference>
<keyword evidence="5 9" id="KW-0240">DNA-directed RNA polymerase</keyword>
<evidence type="ECO:0000313" key="14">
    <source>
        <dbReference type="EMBL" id="KAJ9149374.1"/>
    </source>
</evidence>
<comment type="subunit">
    <text evidence="3 9">Component of the RNA polymerase III (Pol III) complex consisting of 17 subunits.</text>
</comment>
<evidence type="ECO:0000256" key="2">
    <source>
        <dbReference type="ARBA" id="ARBA00006835"/>
    </source>
</evidence>
<evidence type="ECO:0000256" key="8">
    <source>
        <dbReference type="ARBA" id="ARBA00025127"/>
    </source>
</evidence>
<feature type="domain" description="RNA polymerase III subunit RPC82-related helix-turn-helix" evidence="12">
    <location>
        <begin position="9"/>
        <end position="68"/>
    </location>
</feature>
<dbReference type="SUPFAM" id="SSF46785">
    <property type="entry name" value="Winged helix' DNA-binding domain"/>
    <property type="match status" value="1"/>
</dbReference>
<feature type="domain" description="RNA polymerase III Rpc82 C -terminal" evidence="11">
    <location>
        <begin position="169"/>
        <end position="492"/>
    </location>
</feature>
<comment type="subcellular location">
    <subcellularLocation>
        <location evidence="1 9">Nucleus</location>
    </subcellularLocation>
</comment>
<dbReference type="GO" id="GO:0005666">
    <property type="term" value="C:RNA polymerase III complex"/>
    <property type="evidence" value="ECO:0007669"/>
    <property type="project" value="UniProtKB-UniRule"/>
</dbReference>
<feature type="region of interest" description="Disordered" evidence="10">
    <location>
        <begin position="361"/>
        <end position="451"/>
    </location>
</feature>
<evidence type="ECO:0000256" key="9">
    <source>
        <dbReference type="RuleBase" id="RU367076"/>
    </source>
</evidence>
<dbReference type="Pfam" id="PF05645">
    <property type="entry name" value="RNA_pol_Rpc82"/>
    <property type="match status" value="1"/>
</dbReference>